<keyword evidence="2" id="KW-1185">Reference proteome</keyword>
<evidence type="ECO:0000313" key="1">
    <source>
        <dbReference type="EMBL" id="ROR82438.1"/>
    </source>
</evidence>
<dbReference type="RefSeq" id="WP_064295199.1">
    <property type="nucleotide sequence ID" value="NZ_FXAP01000005.1"/>
</dbReference>
<accession>A0A3N2C4J5</accession>
<protein>
    <recommendedName>
        <fullName evidence="3">Hemagglutinin</fullName>
    </recommendedName>
</protein>
<comment type="caution">
    <text evidence="1">The sequence shown here is derived from an EMBL/GenBank/DDBJ whole genome shotgun (WGS) entry which is preliminary data.</text>
</comment>
<dbReference type="AlphaFoldDB" id="A0A3N2C4J5"/>
<evidence type="ECO:0000313" key="2">
    <source>
        <dbReference type="Proteomes" id="UP000266915"/>
    </source>
</evidence>
<dbReference type="Proteomes" id="UP000266915">
    <property type="component" value="Unassembled WGS sequence"/>
</dbReference>
<name>A0A3N2C4J5_9MICO</name>
<proteinExistence type="predicted"/>
<gene>
    <name evidence="1" type="ORF">EDD42_2529</name>
</gene>
<organism evidence="1 2">
    <name type="scientific">Plantibacter flavus</name>
    <dbReference type="NCBI Taxonomy" id="150123"/>
    <lineage>
        <taxon>Bacteria</taxon>
        <taxon>Bacillati</taxon>
        <taxon>Actinomycetota</taxon>
        <taxon>Actinomycetes</taxon>
        <taxon>Micrococcales</taxon>
        <taxon>Microbacteriaceae</taxon>
        <taxon>Plantibacter</taxon>
    </lineage>
</organism>
<dbReference type="EMBL" id="RKHL01000001">
    <property type="protein sequence ID" value="ROR82438.1"/>
    <property type="molecule type" value="Genomic_DNA"/>
</dbReference>
<sequence>MTRRSPLIVIATVFALLVGVLTVAPAVAPSAEAANGSDFRAGSIISDQLFYDGGAMSAPAVQDFLNRAVPSCRAGYTCLKDYAQATPSRAAVSGRCAAYAGSGRESAASIISKVGAACGISQKAMIVLIEKEQGLITDTWPSDRQYRSATGYGCPDTADCDTTYYGFFNQVYAAALQFKNYQANPTRWNHVPGRVNAVRFSPTASCGSSNVFIENAATAGLYNYTPYQPNAAALANLYGTGDGCSAYGNRNFFRIYTDWFGPTNGVLNPAGAYDALSVNVGANDATISLSGWTLDLNRTSASLEAHVYLTYPDGSTKGSVMQANKSRPDVARAYPGAGEAHGYSTNITVTRGGTYTACVYGIGLSANRLLGCKSVSVPQDAPIGSLDAVRVTGSGSTTALYVAGWAMDPDAKSVSNDVHIYVRQPDGQRPGTAMTASASRPDVANVYPGAGAAHGFSQSFPVSAGGRYEVCAYSIAKFWQNVGVNTELGCVAVDLVKDFPAGSLDLVDVSQSATGASINVGGWTLDRGALGTAIPVHVYITDPTGKRSGYVRGSGGQRDDVNRVYGATGPHGFSESFPVTAPGDYQVCAYGIAVSPLSVGMNSTIGCRTVTVGTSYPVGSFDGAQVSGSTTAGNASLSVSGWTVDAQLPKTPIQMHVYVTAPDGTVKGYAFQADKVRSDIARIYPAYGGAHGLSESIPVTAAGDYKVCGYGIGTAVFNTGKNVLFGCTTVRVN</sequence>
<reference evidence="1 2" key="1">
    <citation type="submission" date="2018-11" db="EMBL/GenBank/DDBJ databases">
        <title>Sequencing the genomes of 1000 actinobacteria strains.</title>
        <authorList>
            <person name="Klenk H.-P."/>
        </authorList>
    </citation>
    <scope>NUCLEOTIDE SEQUENCE [LARGE SCALE GENOMIC DNA]</scope>
    <source>
        <strain evidence="1 2">DSM 14012</strain>
    </source>
</reference>
<evidence type="ECO:0008006" key="3">
    <source>
        <dbReference type="Google" id="ProtNLM"/>
    </source>
</evidence>